<evidence type="ECO:0000313" key="3">
    <source>
        <dbReference type="Proteomes" id="UP001595715"/>
    </source>
</evidence>
<evidence type="ECO:0000313" key="2">
    <source>
        <dbReference type="EMBL" id="MFC4100915.1"/>
    </source>
</evidence>
<name>A0ABV8K4F6_9BACL</name>
<organism evidence="2 3">
    <name type="scientific">Paenibacillus xanthanilyticus</name>
    <dbReference type="NCBI Taxonomy" id="1783531"/>
    <lineage>
        <taxon>Bacteria</taxon>
        <taxon>Bacillati</taxon>
        <taxon>Bacillota</taxon>
        <taxon>Bacilli</taxon>
        <taxon>Bacillales</taxon>
        <taxon>Paenibacillaceae</taxon>
        <taxon>Paenibacillus</taxon>
    </lineage>
</organism>
<comment type="caution">
    <text evidence="2">The sequence shown here is derived from an EMBL/GenBank/DDBJ whole genome shotgun (WGS) entry which is preliminary data.</text>
</comment>
<feature type="compositionally biased region" description="Basic residues" evidence="1">
    <location>
        <begin position="47"/>
        <end position="56"/>
    </location>
</feature>
<sequence length="81" mass="9149">MANSPSKKKRLQLVRSGRLDPAMLRADWNGLSPVTRQTPTKQEKLRKQANKHRKKWNPGGGREDSIFLCTFGSIMANTVRG</sequence>
<dbReference type="RefSeq" id="WP_377719564.1">
    <property type="nucleotide sequence ID" value="NZ_JBHSAM010000028.1"/>
</dbReference>
<gene>
    <name evidence="2" type="ORF">ACFOZ8_14845</name>
</gene>
<proteinExistence type="predicted"/>
<keyword evidence="3" id="KW-1185">Reference proteome</keyword>
<accession>A0ABV8K4F6</accession>
<dbReference type="Proteomes" id="UP001595715">
    <property type="component" value="Unassembled WGS sequence"/>
</dbReference>
<feature type="region of interest" description="Disordered" evidence="1">
    <location>
        <begin position="31"/>
        <end position="62"/>
    </location>
</feature>
<protein>
    <submittedName>
        <fullName evidence="2">Uncharacterized protein</fullName>
    </submittedName>
</protein>
<evidence type="ECO:0000256" key="1">
    <source>
        <dbReference type="SAM" id="MobiDB-lite"/>
    </source>
</evidence>
<dbReference type="EMBL" id="JBHSAM010000028">
    <property type="protein sequence ID" value="MFC4100915.1"/>
    <property type="molecule type" value="Genomic_DNA"/>
</dbReference>
<reference evidence="3" key="1">
    <citation type="journal article" date="2019" name="Int. J. Syst. Evol. Microbiol.">
        <title>The Global Catalogue of Microorganisms (GCM) 10K type strain sequencing project: providing services to taxonomists for standard genome sequencing and annotation.</title>
        <authorList>
            <consortium name="The Broad Institute Genomics Platform"/>
            <consortium name="The Broad Institute Genome Sequencing Center for Infectious Disease"/>
            <person name="Wu L."/>
            <person name="Ma J."/>
        </authorList>
    </citation>
    <scope>NUCLEOTIDE SEQUENCE [LARGE SCALE GENOMIC DNA]</scope>
    <source>
        <strain evidence="3">IBRC-M 10987</strain>
    </source>
</reference>